<dbReference type="PANTHER" id="PTHR33121">
    <property type="entry name" value="CYCLIC DI-GMP PHOSPHODIESTERASE PDEF"/>
    <property type="match status" value="1"/>
</dbReference>
<dbReference type="InterPro" id="IPR035919">
    <property type="entry name" value="EAL_sf"/>
</dbReference>
<gene>
    <name evidence="4" type="ORF">MNBD_GAMMA07-245</name>
</gene>
<dbReference type="PROSITE" id="PS50887">
    <property type="entry name" value="GGDEF"/>
    <property type="match status" value="1"/>
</dbReference>
<dbReference type="AlphaFoldDB" id="A0A3B0X1P9"/>
<dbReference type="SUPFAM" id="SSF52172">
    <property type="entry name" value="CheY-like"/>
    <property type="match status" value="1"/>
</dbReference>
<proteinExistence type="predicted"/>
<dbReference type="CDD" id="cd00130">
    <property type="entry name" value="PAS"/>
    <property type="match status" value="1"/>
</dbReference>
<organism evidence="4">
    <name type="scientific">hydrothermal vent metagenome</name>
    <dbReference type="NCBI Taxonomy" id="652676"/>
    <lineage>
        <taxon>unclassified sequences</taxon>
        <taxon>metagenomes</taxon>
        <taxon>ecological metagenomes</taxon>
    </lineage>
</organism>
<name>A0A3B0X1P9_9ZZZZ</name>
<dbReference type="SMART" id="SM00267">
    <property type="entry name" value="GGDEF"/>
    <property type="match status" value="1"/>
</dbReference>
<dbReference type="InterPro" id="IPR001789">
    <property type="entry name" value="Sig_transdc_resp-reg_receiver"/>
</dbReference>
<dbReference type="NCBIfam" id="TIGR00229">
    <property type="entry name" value="sensory_box"/>
    <property type="match status" value="1"/>
</dbReference>
<accession>A0A3B0X1P9</accession>
<protein>
    <submittedName>
        <fullName evidence="4">Diguanylate cyclase/phosphodiesterase (GGDEF &amp; EAL domains) with PAS/PAC sensor(S)</fullName>
    </submittedName>
</protein>
<dbReference type="GO" id="GO:0071111">
    <property type="term" value="F:cyclic-guanylate-specific phosphodiesterase activity"/>
    <property type="evidence" value="ECO:0007669"/>
    <property type="project" value="InterPro"/>
</dbReference>
<dbReference type="Pfam" id="PF00989">
    <property type="entry name" value="PAS"/>
    <property type="match status" value="1"/>
</dbReference>
<evidence type="ECO:0000259" key="3">
    <source>
        <dbReference type="PROSITE" id="PS50887"/>
    </source>
</evidence>
<dbReference type="SUPFAM" id="SSF55785">
    <property type="entry name" value="PYP-like sensor domain (PAS domain)"/>
    <property type="match status" value="1"/>
</dbReference>
<dbReference type="Gene3D" id="3.30.70.270">
    <property type="match status" value="1"/>
</dbReference>
<sequence>MDKQKKINIFIIDDSFNNEENIIKLMRSSGYAAHTTRVEDDEDIIEALKKQVPDIALYTNGMELISLQETIDCLKNNCNTPVPVISMNRSGHEIEVTQAMSTGAMDLSSYDNPTHLEMIIHRELRAYSSIVKSARLELNIKEIEKRCETLLDSSRDAIAYIHEGMHVYSNQSYLTLFGFDQSEELEGMPILDMVGIDEREEFKSFLRDHCRSNNCEDKNLKLSLCESNGTEFKGEMEFTSASIDGEPCIQVIIRSQADSKELEEKLALMSQTDFITGLYNRQFFLETLNEITTKAKNGELIAATLLVRLDNFKEIKQTLGVVGADQFLNEISRKFEGVTSDSDVLAHYEGATFSIITHNKKIDEINEYAKKFSKITEHFIANINSQSLGTSSSIGISLLNENAPESSEVILRSQRALNEANQKGPNSIVIYQPKEGELTQKEIDKKIVADLKNALKNNRFVLHYQPVISLHGDTDERYEVFVRMLDKDNNIILPAEFLPAADRTGMSIAIDRWVLLTAITTLTKCWKEGRRTLFFIKLAANSLKDASLMLWLKDQLKKYNVPKDSLIFEVKESVALTSLKYTAELAKSLQALNCGFALDDFGKGNNPFELLKHIPADYIKLERGFMENLSTSTENQEAVKAITDRAMELNKLTIAQCVQDATSLSVLWGMGINFIQGNFLQEPAAELDYDFTSMAG</sequence>
<dbReference type="InterPro" id="IPR000014">
    <property type="entry name" value="PAS"/>
</dbReference>
<dbReference type="Gene3D" id="3.30.450.20">
    <property type="entry name" value="PAS domain"/>
    <property type="match status" value="1"/>
</dbReference>
<dbReference type="Pfam" id="PF00990">
    <property type="entry name" value="GGDEF"/>
    <property type="match status" value="1"/>
</dbReference>
<dbReference type="PANTHER" id="PTHR33121:SF23">
    <property type="entry name" value="CYCLIC DI-GMP PHOSPHODIESTERASE PDEB"/>
    <property type="match status" value="1"/>
</dbReference>
<dbReference type="GO" id="GO:0006355">
    <property type="term" value="P:regulation of DNA-templated transcription"/>
    <property type="evidence" value="ECO:0007669"/>
    <property type="project" value="InterPro"/>
</dbReference>
<reference evidence="4" key="1">
    <citation type="submission" date="2018-06" db="EMBL/GenBank/DDBJ databases">
        <authorList>
            <person name="Zhirakovskaya E."/>
        </authorList>
    </citation>
    <scope>NUCLEOTIDE SEQUENCE</scope>
</reference>
<evidence type="ECO:0000313" key="4">
    <source>
        <dbReference type="EMBL" id="VAW56817.1"/>
    </source>
</evidence>
<dbReference type="SUPFAM" id="SSF55073">
    <property type="entry name" value="Nucleotide cyclase"/>
    <property type="match status" value="1"/>
</dbReference>
<dbReference type="Pfam" id="PF00563">
    <property type="entry name" value="EAL"/>
    <property type="match status" value="1"/>
</dbReference>
<dbReference type="GO" id="GO:0000160">
    <property type="term" value="P:phosphorelay signal transduction system"/>
    <property type="evidence" value="ECO:0007669"/>
    <property type="project" value="InterPro"/>
</dbReference>
<dbReference type="SMART" id="SM00052">
    <property type="entry name" value="EAL"/>
    <property type="match status" value="1"/>
</dbReference>
<dbReference type="PROSITE" id="PS50110">
    <property type="entry name" value="RESPONSE_REGULATORY"/>
    <property type="match status" value="1"/>
</dbReference>
<dbReference type="InterPro" id="IPR050706">
    <property type="entry name" value="Cyclic-di-GMP_PDE-like"/>
</dbReference>
<feature type="domain" description="EAL" evidence="2">
    <location>
        <begin position="444"/>
        <end position="696"/>
    </location>
</feature>
<dbReference type="SUPFAM" id="SSF141868">
    <property type="entry name" value="EAL domain-like"/>
    <property type="match status" value="1"/>
</dbReference>
<feature type="domain" description="Response regulatory" evidence="1">
    <location>
        <begin position="8"/>
        <end position="125"/>
    </location>
</feature>
<dbReference type="EMBL" id="UOFF01000284">
    <property type="protein sequence ID" value="VAW56817.1"/>
    <property type="molecule type" value="Genomic_DNA"/>
</dbReference>
<dbReference type="Gene3D" id="3.40.50.2300">
    <property type="match status" value="1"/>
</dbReference>
<dbReference type="InterPro" id="IPR000160">
    <property type="entry name" value="GGDEF_dom"/>
</dbReference>
<dbReference type="InterPro" id="IPR001633">
    <property type="entry name" value="EAL_dom"/>
</dbReference>
<feature type="domain" description="GGDEF" evidence="3">
    <location>
        <begin position="300"/>
        <end position="433"/>
    </location>
</feature>
<dbReference type="CDD" id="cd01948">
    <property type="entry name" value="EAL"/>
    <property type="match status" value="1"/>
</dbReference>
<dbReference type="PROSITE" id="PS50883">
    <property type="entry name" value="EAL"/>
    <property type="match status" value="1"/>
</dbReference>
<dbReference type="Gene3D" id="3.20.20.450">
    <property type="entry name" value="EAL domain"/>
    <property type="match status" value="1"/>
</dbReference>
<dbReference type="InterPro" id="IPR029787">
    <property type="entry name" value="Nucleotide_cyclase"/>
</dbReference>
<dbReference type="InterPro" id="IPR043128">
    <property type="entry name" value="Rev_trsase/Diguanyl_cyclase"/>
</dbReference>
<dbReference type="InterPro" id="IPR035965">
    <property type="entry name" value="PAS-like_dom_sf"/>
</dbReference>
<evidence type="ECO:0000259" key="2">
    <source>
        <dbReference type="PROSITE" id="PS50883"/>
    </source>
</evidence>
<dbReference type="NCBIfam" id="TIGR00254">
    <property type="entry name" value="GGDEF"/>
    <property type="match status" value="1"/>
</dbReference>
<evidence type="ECO:0000259" key="1">
    <source>
        <dbReference type="PROSITE" id="PS50110"/>
    </source>
</evidence>
<dbReference type="InterPro" id="IPR011006">
    <property type="entry name" value="CheY-like_superfamily"/>
</dbReference>
<dbReference type="InterPro" id="IPR013767">
    <property type="entry name" value="PAS_fold"/>
</dbReference>
<dbReference type="CDD" id="cd01949">
    <property type="entry name" value="GGDEF"/>
    <property type="match status" value="1"/>
</dbReference>